<organism evidence="1">
    <name type="scientific">Clastoptera arizonana</name>
    <name type="common">Arizona spittle bug</name>
    <dbReference type="NCBI Taxonomy" id="38151"/>
    <lineage>
        <taxon>Eukaryota</taxon>
        <taxon>Metazoa</taxon>
        <taxon>Ecdysozoa</taxon>
        <taxon>Arthropoda</taxon>
        <taxon>Hexapoda</taxon>
        <taxon>Insecta</taxon>
        <taxon>Pterygota</taxon>
        <taxon>Neoptera</taxon>
        <taxon>Paraneoptera</taxon>
        <taxon>Hemiptera</taxon>
        <taxon>Auchenorrhyncha</taxon>
        <taxon>Cercopoidea</taxon>
        <taxon>Clastopteridae</taxon>
        <taxon>Clastoptera</taxon>
    </lineage>
</organism>
<sequence>MLKPIQNLSIFIYHKNVYINLSKWHKLFSSVYRSTTIDDFTENLVLEKGLKWDKLIKKSDENKKKLGQSHNETVNKLNLLCNDKSNRKETIIQNINECVKINNIPQLLLYLEICEKQNYCPAKENLLSLAKYLTINKNKHGLIMLKKLCEVNYPIEYKVQSHYNYLLADILWAEGNIKESLNLFGNVFCDNVVLRKQIKIMLCHKFSEVIKSHGEASRILLTHFDFVKMIVDSHNDYSLMAYFWKVLFESELYSDQQLAITLLKNYKELKSVIVWMIPHMGRQLLFEYKLETFYKLIEVLLCYDMKENCCCLLRMLFDFMYNNNDLKGCRSVAKACRDLEMPLSDRQEKNFLHLLLKTQPVIEKSKQLEYKF</sequence>
<reference evidence="1" key="1">
    <citation type="submission" date="2015-12" db="EMBL/GenBank/DDBJ databases">
        <title>De novo transcriptome assembly of four potential Pierce s Disease insect vectors from Arizona vineyards.</title>
        <authorList>
            <person name="Tassone E.E."/>
        </authorList>
    </citation>
    <scope>NUCLEOTIDE SEQUENCE</scope>
</reference>
<proteinExistence type="predicted"/>
<name>A0A1B6C6W7_9HEMI</name>
<protein>
    <submittedName>
        <fullName evidence="1">Uncharacterized protein</fullName>
    </submittedName>
</protein>
<dbReference type="AlphaFoldDB" id="A0A1B6C6W7"/>
<accession>A0A1B6C6W7</accession>
<gene>
    <name evidence="1" type="ORF">g.32861</name>
</gene>
<evidence type="ECO:0000313" key="1">
    <source>
        <dbReference type="EMBL" id="JAS09242.1"/>
    </source>
</evidence>
<dbReference type="EMBL" id="GEDC01028056">
    <property type="protein sequence ID" value="JAS09242.1"/>
    <property type="molecule type" value="Transcribed_RNA"/>
</dbReference>